<dbReference type="AlphaFoldDB" id="A0A9X2A3Y0"/>
<comment type="caution">
    <text evidence="3">The sequence shown here is derived from an EMBL/GenBank/DDBJ whole genome shotgun (WGS) entry which is preliminary data.</text>
</comment>
<dbReference type="InterPro" id="IPR013783">
    <property type="entry name" value="Ig-like_fold"/>
</dbReference>
<evidence type="ECO:0000256" key="1">
    <source>
        <dbReference type="SAM" id="Phobius"/>
    </source>
</evidence>
<sequence length="922" mass="106279">MEVKKNTCTEVSNIRNILSFIILIISVFVTYFTTAQQLNPPIQNYSSTEYDAASQNWDISIDETGVIYVANNRGLLIFNGQTWKLFSLNSGAIIRSVYAYDDKIFTGSYREFGYWKRNDMGDYSYTSLNSLFNDIKLGDEEFWGIMAYKNAVYFRSFGALYKYEDDRIAKIANGVFTDMEVFQNKLLVAKGRDGIFVVDNNDELQFFAPSSKLIGSTVADIEAYTDQLIVGTREKLYTLDEKSNEFKLMSGKLNDAIAKSELNKILAINNDEIIIGTLKDGFIKWNNRNDKIQVFNRSNGLQNNTVLSLDIFKGQLWLGLDNGIDRMTTDSPINFYTNTTGELGAVYDLIKEPNQLFLASNTGVYLLDDSGLHLIEGGEGHSWNLSKIGDKVISNSNSSTFQIINNKIKILDNSTGSFHTRLSPKNQILIGTYTGIGVLKDTFFYKIDSIGFPVKKMVFENDNVLWAAHPYEGIYRIQLSEKLDRAVSVQDIPSLDSLKHFNSQIYNINNQIAVYSNQNWYRYNAFSDSLEVFEELKDLNGFKLLEQHDNNYWFINTANDDLYFTNLKTEQFTLPAWRLENRLVKGYENMTAVSDSIYYICLKDGFARVDLAALMKEQHHLFISEPFIAGFKDANKKYSLKEKPDVPYKYAGLVTLDLGLPFSDSRDIAYRLVGNDSVTGIVENGELIFQNLNYGDYSLQIYPVGTNGKDFKTFEFTVLPPWYLSLWMKGVYALMALSGIGLILWYNRRRLRKHQLLIEQKFEKEHKERIDRLERERLMDEIDMKRKELANTTMMAAKKNEVLMEIQGELNKDKARINEYRLKHIINKINGAVKSKDEWQVFETNFNEIHEDFFKDLLEAYPSLTSKDLKLCSYLKMNLTSKEIAPLMGISVRGVEVHRYRLRKKMDLDKNENLTNFLIKKF</sequence>
<evidence type="ECO:0000313" key="3">
    <source>
        <dbReference type="EMBL" id="MCL6219889.1"/>
    </source>
</evidence>
<dbReference type="RefSeq" id="WP_249602599.1">
    <property type="nucleotide sequence ID" value="NZ_JAKHSK010000028.1"/>
</dbReference>
<evidence type="ECO:0000313" key="4">
    <source>
        <dbReference type="Proteomes" id="UP001139521"/>
    </source>
</evidence>
<feature type="domain" description="HTH luxR-type" evidence="2">
    <location>
        <begin position="861"/>
        <end position="918"/>
    </location>
</feature>
<keyword evidence="4" id="KW-1185">Reference proteome</keyword>
<dbReference type="SUPFAM" id="SSF46894">
    <property type="entry name" value="C-terminal effector domain of the bipartite response regulators"/>
    <property type="match status" value="1"/>
</dbReference>
<accession>A0A9X2A3Y0</accession>
<dbReference type="SMART" id="SM00421">
    <property type="entry name" value="HTH_LUXR"/>
    <property type="match status" value="1"/>
</dbReference>
<keyword evidence="1" id="KW-0812">Transmembrane</keyword>
<dbReference type="InterPro" id="IPR015943">
    <property type="entry name" value="WD40/YVTN_repeat-like_dom_sf"/>
</dbReference>
<dbReference type="EMBL" id="JAKHSK010000028">
    <property type="protein sequence ID" value="MCL6219889.1"/>
    <property type="molecule type" value="Genomic_DNA"/>
</dbReference>
<dbReference type="GO" id="GO:0003677">
    <property type="term" value="F:DNA binding"/>
    <property type="evidence" value="ECO:0007669"/>
    <property type="project" value="InterPro"/>
</dbReference>
<proteinExistence type="predicted"/>
<dbReference type="Proteomes" id="UP001139521">
    <property type="component" value="Unassembled WGS sequence"/>
</dbReference>
<dbReference type="InterPro" id="IPR036388">
    <property type="entry name" value="WH-like_DNA-bd_sf"/>
</dbReference>
<dbReference type="Gene3D" id="2.60.40.10">
    <property type="entry name" value="Immunoglobulins"/>
    <property type="match status" value="1"/>
</dbReference>
<dbReference type="Gene3D" id="2.130.10.10">
    <property type="entry name" value="YVTN repeat-like/Quinoprotein amine dehydrogenase"/>
    <property type="match status" value="2"/>
</dbReference>
<feature type="transmembrane region" description="Helical" evidence="1">
    <location>
        <begin position="722"/>
        <end position="746"/>
    </location>
</feature>
<feature type="transmembrane region" description="Helical" evidence="1">
    <location>
        <begin position="12"/>
        <end position="32"/>
    </location>
</feature>
<dbReference type="InterPro" id="IPR016032">
    <property type="entry name" value="Sig_transdc_resp-reg_C-effctor"/>
</dbReference>
<gene>
    <name evidence="3" type="ORF">L1967_16470</name>
</gene>
<organism evidence="3 4">
    <name type="scientific">Zunongwangia pacifica</name>
    <dbReference type="NCBI Taxonomy" id="2911062"/>
    <lineage>
        <taxon>Bacteria</taxon>
        <taxon>Pseudomonadati</taxon>
        <taxon>Bacteroidota</taxon>
        <taxon>Flavobacteriia</taxon>
        <taxon>Flavobacteriales</taxon>
        <taxon>Flavobacteriaceae</taxon>
        <taxon>Zunongwangia</taxon>
    </lineage>
</organism>
<dbReference type="GO" id="GO:0006355">
    <property type="term" value="P:regulation of DNA-templated transcription"/>
    <property type="evidence" value="ECO:0007669"/>
    <property type="project" value="InterPro"/>
</dbReference>
<reference evidence="3" key="1">
    <citation type="submission" date="2022-01" db="EMBL/GenBank/DDBJ databases">
        <title>Genome sequencing of Zunongwangia sp. M21534 genome.</title>
        <authorList>
            <person name="Chen Y."/>
            <person name="Dong C."/>
            <person name="Shao Z."/>
        </authorList>
    </citation>
    <scope>NUCLEOTIDE SEQUENCE</scope>
    <source>
        <strain evidence="3">MCCC M21534</strain>
    </source>
</reference>
<dbReference type="Pfam" id="PF00196">
    <property type="entry name" value="GerE"/>
    <property type="match status" value="1"/>
</dbReference>
<dbReference type="Gene3D" id="1.10.10.10">
    <property type="entry name" value="Winged helix-like DNA-binding domain superfamily/Winged helix DNA-binding domain"/>
    <property type="match status" value="1"/>
</dbReference>
<keyword evidence="1" id="KW-0472">Membrane</keyword>
<name>A0A9X2A3Y0_9FLAO</name>
<keyword evidence="1" id="KW-1133">Transmembrane helix</keyword>
<protein>
    <submittedName>
        <fullName evidence="3">LuxR C-terminal-related transcriptional regulator</fullName>
    </submittedName>
</protein>
<dbReference type="InterPro" id="IPR000792">
    <property type="entry name" value="Tscrpt_reg_LuxR_C"/>
</dbReference>
<evidence type="ECO:0000259" key="2">
    <source>
        <dbReference type="SMART" id="SM00421"/>
    </source>
</evidence>